<organism evidence="3 4">
    <name type="scientific">Kaistella montana</name>
    <dbReference type="NCBI Taxonomy" id="1849733"/>
    <lineage>
        <taxon>Bacteria</taxon>
        <taxon>Pseudomonadati</taxon>
        <taxon>Bacteroidota</taxon>
        <taxon>Flavobacteriia</taxon>
        <taxon>Flavobacteriales</taxon>
        <taxon>Weeksellaceae</taxon>
        <taxon>Chryseobacterium group</taxon>
        <taxon>Kaistella</taxon>
    </lineage>
</organism>
<keyword evidence="1" id="KW-1133">Transmembrane helix</keyword>
<name>A0ABW5K9Z0_9FLAO</name>
<dbReference type="Proteomes" id="UP001597394">
    <property type="component" value="Unassembled WGS sequence"/>
</dbReference>
<sequence>MKKATLFLLLILITSCVSTKYNVYENQGNFDNIQAGTKYTIFDKNNHKVFLNVTSIEKDSIRGTKKNQPFTIAKSDIKEIKKNKTGATVILISTTAGLLIMTFVIADTMKKIGEAFGHTIAGQ</sequence>
<evidence type="ECO:0000313" key="3">
    <source>
        <dbReference type="EMBL" id="MFD2545699.1"/>
    </source>
</evidence>
<keyword evidence="4" id="KW-1185">Reference proteome</keyword>
<evidence type="ECO:0000256" key="2">
    <source>
        <dbReference type="SAM" id="SignalP"/>
    </source>
</evidence>
<evidence type="ECO:0000313" key="4">
    <source>
        <dbReference type="Proteomes" id="UP001597394"/>
    </source>
</evidence>
<evidence type="ECO:0008006" key="5">
    <source>
        <dbReference type="Google" id="ProtNLM"/>
    </source>
</evidence>
<feature type="transmembrane region" description="Helical" evidence="1">
    <location>
        <begin position="86"/>
        <end position="106"/>
    </location>
</feature>
<dbReference type="PROSITE" id="PS51257">
    <property type="entry name" value="PROKAR_LIPOPROTEIN"/>
    <property type="match status" value="1"/>
</dbReference>
<evidence type="ECO:0000256" key="1">
    <source>
        <dbReference type="SAM" id="Phobius"/>
    </source>
</evidence>
<dbReference type="RefSeq" id="WP_255930210.1">
    <property type="nucleotide sequence ID" value="NZ_JANFQP010000002.1"/>
</dbReference>
<accession>A0ABW5K9Z0</accession>
<gene>
    <name evidence="3" type="ORF">ACFSO8_09515</name>
</gene>
<reference evidence="4" key="1">
    <citation type="journal article" date="2019" name="Int. J. Syst. Evol. Microbiol.">
        <title>The Global Catalogue of Microorganisms (GCM) 10K type strain sequencing project: providing services to taxonomists for standard genome sequencing and annotation.</title>
        <authorList>
            <consortium name="The Broad Institute Genomics Platform"/>
            <consortium name="The Broad Institute Genome Sequencing Center for Infectious Disease"/>
            <person name="Wu L."/>
            <person name="Ma J."/>
        </authorList>
    </citation>
    <scope>NUCLEOTIDE SEQUENCE [LARGE SCALE GENOMIC DNA]</scope>
    <source>
        <strain evidence="4">KCTC 52204</strain>
    </source>
</reference>
<feature type="signal peptide" evidence="2">
    <location>
        <begin position="1"/>
        <end position="19"/>
    </location>
</feature>
<comment type="caution">
    <text evidence="3">The sequence shown here is derived from an EMBL/GenBank/DDBJ whole genome shotgun (WGS) entry which is preliminary data.</text>
</comment>
<keyword evidence="2" id="KW-0732">Signal</keyword>
<dbReference type="EMBL" id="JBHULG010000002">
    <property type="protein sequence ID" value="MFD2545699.1"/>
    <property type="molecule type" value="Genomic_DNA"/>
</dbReference>
<keyword evidence="1" id="KW-0472">Membrane</keyword>
<keyword evidence="1" id="KW-0812">Transmembrane</keyword>
<proteinExistence type="predicted"/>
<protein>
    <recommendedName>
        <fullName evidence="5">Lipoprotein</fullName>
    </recommendedName>
</protein>
<feature type="chain" id="PRO_5047305903" description="Lipoprotein" evidence="2">
    <location>
        <begin position="20"/>
        <end position="123"/>
    </location>
</feature>